<reference evidence="1" key="1">
    <citation type="submission" date="2020-08" db="EMBL/GenBank/DDBJ databases">
        <title>Multicomponent nature underlies the extraordinary mechanical properties of spider dragline silk.</title>
        <authorList>
            <person name="Kono N."/>
            <person name="Nakamura H."/>
            <person name="Mori M."/>
            <person name="Yoshida Y."/>
            <person name="Ohtoshi R."/>
            <person name="Malay A.D."/>
            <person name="Moran D.A.P."/>
            <person name="Tomita M."/>
            <person name="Numata K."/>
            <person name="Arakawa K."/>
        </authorList>
    </citation>
    <scope>NUCLEOTIDE SEQUENCE</scope>
</reference>
<dbReference type="EMBL" id="BMAW01091893">
    <property type="protein sequence ID" value="GFS52139.1"/>
    <property type="molecule type" value="Genomic_DNA"/>
</dbReference>
<proteinExistence type="predicted"/>
<accession>A0A8X6MEW7</accession>
<comment type="caution">
    <text evidence="1">The sequence shown here is derived from an EMBL/GenBank/DDBJ whole genome shotgun (WGS) entry which is preliminary data.</text>
</comment>
<keyword evidence="2" id="KW-1185">Reference proteome</keyword>
<protein>
    <submittedName>
        <fullName evidence="1">Uncharacterized protein</fullName>
    </submittedName>
</protein>
<evidence type="ECO:0000313" key="2">
    <source>
        <dbReference type="Proteomes" id="UP000887013"/>
    </source>
</evidence>
<sequence>MCRCMVTNHPRMKIFHVAGEEGTEDLSISTDSLVVLLSIKSGNENVSQINIYRAEERGEGVNPDHQNEDVITPSAGYRVVGSHL</sequence>
<dbReference type="AlphaFoldDB" id="A0A8X6MEW7"/>
<dbReference type="Proteomes" id="UP000887013">
    <property type="component" value="Unassembled WGS sequence"/>
</dbReference>
<organism evidence="1 2">
    <name type="scientific">Nephila pilipes</name>
    <name type="common">Giant wood spider</name>
    <name type="synonym">Nephila maculata</name>
    <dbReference type="NCBI Taxonomy" id="299642"/>
    <lineage>
        <taxon>Eukaryota</taxon>
        <taxon>Metazoa</taxon>
        <taxon>Ecdysozoa</taxon>
        <taxon>Arthropoda</taxon>
        <taxon>Chelicerata</taxon>
        <taxon>Arachnida</taxon>
        <taxon>Araneae</taxon>
        <taxon>Araneomorphae</taxon>
        <taxon>Entelegynae</taxon>
        <taxon>Araneoidea</taxon>
        <taxon>Nephilidae</taxon>
        <taxon>Nephila</taxon>
    </lineage>
</organism>
<name>A0A8X6MEW7_NEPPI</name>
<evidence type="ECO:0000313" key="1">
    <source>
        <dbReference type="EMBL" id="GFS52139.1"/>
    </source>
</evidence>
<gene>
    <name evidence="1" type="ORF">NPIL_110151</name>
</gene>